<name>A0ABY5LRV3_9CYAN</name>
<dbReference type="SMART" id="SM00237">
    <property type="entry name" value="Calx_beta"/>
    <property type="match status" value="2"/>
</dbReference>
<dbReference type="Pfam" id="PF03160">
    <property type="entry name" value="Calx-beta"/>
    <property type="match status" value="2"/>
</dbReference>
<accession>A0ABY5LRV3</accession>
<dbReference type="Gene3D" id="2.60.40.2030">
    <property type="match status" value="2"/>
</dbReference>
<organism evidence="5 6">
    <name type="scientific">Dolichospermum heterosporum TAC447</name>
    <dbReference type="NCBI Taxonomy" id="747523"/>
    <lineage>
        <taxon>Bacteria</taxon>
        <taxon>Bacillati</taxon>
        <taxon>Cyanobacteriota</taxon>
        <taxon>Cyanophyceae</taxon>
        <taxon>Nostocales</taxon>
        <taxon>Aphanizomenonaceae</taxon>
        <taxon>Dolichospermum</taxon>
        <taxon>Dolichospermum heterosporum</taxon>
    </lineage>
</organism>
<dbReference type="InterPro" id="IPR025193">
    <property type="entry name" value="DUF4114"/>
</dbReference>
<dbReference type="Pfam" id="PF13517">
    <property type="entry name" value="FG-GAP_3"/>
    <property type="match status" value="6"/>
</dbReference>
<dbReference type="Gene3D" id="2.130.10.130">
    <property type="entry name" value="Integrin alpha, N-terminal"/>
    <property type="match status" value="4"/>
</dbReference>
<evidence type="ECO:0000313" key="5">
    <source>
        <dbReference type="EMBL" id="UUO14677.1"/>
    </source>
</evidence>
<feature type="domain" description="Cadherin" evidence="4">
    <location>
        <begin position="1772"/>
        <end position="1879"/>
    </location>
</feature>
<keyword evidence="2" id="KW-0677">Repeat</keyword>
<dbReference type="SMART" id="SM00112">
    <property type="entry name" value="CA"/>
    <property type="match status" value="3"/>
</dbReference>
<dbReference type="PRINTS" id="PR00205">
    <property type="entry name" value="CADHERIN"/>
</dbReference>
<keyword evidence="1" id="KW-0732">Signal</keyword>
<feature type="domain" description="Cadherin" evidence="4">
    <location>
        <begin position="1666"/>
        <end position="1772"/>
    </location>
</feature>
<dbReference type="InterPro" id="IPR003644">
    <property type="entry name" value="Calx_beta"/>
</dbReference>
<dbReference type="EMBL" id="CP099464">
    <property type="protein sequence ID" value="UUO14677.1"/>
    <property type="molecule type" value="Genomic_DNA"/>
</dbReference>
<dbReference type="InterPro" id="IPR002126">
    <property type="entry name" value="Cadherin-like_dom"/>
</dbReference>
<dbReference type="InterPro" id="IPR011044">
    <property type="entry name" value="Quino_amine_DH_bsu"/>
</dbReference>
<feature type="domain" description="Cadherin" evidence="4">
    <location>
        <begin position="887"/>
        <end position="995"/>
    </location>
</feature>
<dbReference type="SUPFAM" id="SSF50969">
    <property type="entry name" value="YVTN repeat-like/Quinoprotein amine dehydrogenase"/>
    <property type="match status" value="2"/>
</dbReference>
<evidence type="ECO:0000259" key="4">
    <source>
        <dbReference type="PROSITE" id="PS50268"/>
    </source>
</evidence>
<dbReference type="PANTHER" id="PTHR44103:SF1">
    <property type="entry name" value="PROPROTEIN CONVERTASE P"/>
    <property type="match status" value="1"/>
</dbReference>
<dbReference type="Gene3D" id="2.60.40.60">
    <property type="entry name" value="Cadherins"/>
    <property type="match status" value="3"/>
</dbReference>
<dbReference type="InterPro" id="IPR013211">
    <property type="entry name" value="LVIVD"/>
</dbReference>
<dbReference type="Pfam" id="PF13448">
    <property type="entry name" value="DUF4114"/>
    <property type="match status" value="1"/>
</dbReference>
<sequence length="2222" mass="236139">MNFLINSALTLASNQLKYFSRLNNFWQVFDTAFGTQYNRSVAEILRLQWETGDFSQLPQIEVLDSSILGGANGAYASSKNKIYLSNTFVASASLAAISGVLLEEIGHFVDSKINQTDSAGDEGAIFAALVQGQNLDVETLRVLKAEDDHSTITLNNRQIDIEQANTTLSFPGVFGGSVTWADYNGDGKQDFLLRGFTGSGYISKLYKNTGNGFTEDTTVSLPGVSGGSVTWADYNGDGKQDFLLTGITGFGGFISKLYKNTGNGFTEDTTVSLPGVYNGSVAWADYNGDGKQDFLLTGYTSSGGYISKLYKNTGNGFTEDTTVSLPGVQYGSVTWADYNGDGKQDLLLTGSTSSGYISKLYKNTGNGFTEDTTVSLPGVDNGSVAWADYNGDGKQDLLLTGSTGSGSISKLYKNIGNGFTEDTTVSLPGVDNGSVAWADYNGDGKQDLLLTGSTGSGSISKLYKNIGNGFTEDTTVSLPGVDNGSVAWADYNADGKQDFLLTGTTYISKLYKNTGNGFTEDTTVSLPGVSYVSVAWADYNGDGKQDLLLRGSGRISQLYKNTGNGFTEDTTVSLPGVSDGSVTWADYNGDGKQDLLLTGTSSGGYISKLYKNTGNGFTEDTTVSLPGVSDGSVAWADYNGDGKQDFLLTGSTSSGYISKLYKNTGNGFTEDTTVSLPGVQNGSVAWADYNGDGKQDLLLTGVTSSGYISKLYKNTGNGFTEDTTVSLPGVYGGSVTWADYNGDGKQDFLLTGSTSSGGYISKLYKNTGNGFTEDTTVSLPGVSVGSVAWADYNGDGKQDFLLTGSTSSGYISKLYKNTGNGFTEDTTVSLPDVYGGSVAWADYNGDGKQEFLLTGATYISKLYKNTGNGFEEDINANKSDTNQAPTNISLNNSTVAENQPINTKIGNFTTIDPNTGDTFTYSLVSGTGNTDNDSFIIVGNNELQTKAVFDYETKNSYSIRVKTTDQGGLSFEKQLTIGVTDINETVANLSISPSNVTQTEGNLGNKPFTFTVTRTGDTTGTNSVNWSVNSPASFDDFANTTGTITFAPGEISKDIIVNVKGDLTQENNETFTVNLLSFNNNATITTATATGTITNDDLALATIQLPFPIKLITKLSPLLVGNLQIVGNYAYVATGSDGLEIIDISDPTNPIIKGRWNYNITSGLVTSGSVYSVQVIGNYAYAASSRGLEIIDISNPTAPTLKGNYNDSVWNVSGFGRRVQVLNDYAYVADVSGLQIIDISNPSNPTLKGNYDTGSANDVQVIGNNAYVADVSGLQIIDISNPSNPTLKGNYNITDFTYDVQVLNDYAYIATGDSGLRIIDISNPSNPSLQASYVTKREAYNVGLVGNYAYVSGDRGLEIIDISNPSSPTLKGYYNSGNMQVVGNYAYVAGTFGLQIIDITDITKAIPKGNYDTGNYAQSVQVVDNYAYVSASDAGLQIIDITDPTKPILKGNYDTPGYAHNVQLLGNYAYVADGLSGLQIIDISNATTPTLKGNYDTLGYAHDVQLLGNYAYVADGLSGLQIIDISDPSVPSLKENYNTPGDANDVQVVGNYAYVADGLSGLQIIDISDPTKPILKGNYKSTYQTYADNVRVVGKYAYLLYDYSGTEIIDISDPSKPTLKSKDDLSYGSYGYDVQVIGNYAYVVDDREIKVIDVGDFTDTNQAPTNITLNNSTIAENQPINTKIGNFTTTDPNTANAFTYSLVSGTGDTDNDSFIIVGNNELQTKAVFDYETKNSYSVRVKTTDQGGLSFEKQLTIGITDVNETPTNQAPTNISLNNSTIAENQAINTVVGNFTTTDPDAGNTFTYTLVSGTGDTDNNVFTITNNELKTNSGFDYETKNSYSVRVKTIDQGGLSFEKQLTIGVTDVNETVANLSISPSNVTQTEGNSGTKAFTFTVTRSEDTSGSSSANWAVTGSGTDQADVTDFGGTLPTGTVGFAAGETTKTIIVDVLGDTTVEPDEGFTVTLSNPTNATITTATAVGTITNDDRTLTPITDYAPNVNISTGLIFSTNGGGNLSLDTNRLSASNEVTSVQNGTKSNFNHLFGIYEVVDAEGGINTEKGVLKPGDSDYALYALTAARVKDFIVQAGSSDTPSTATQLGSGVSLQGNKFYAPFVIANCGTYFPNLQQGVEDFVAAENGDVNRFANAPQYVRDLVATEAGNEFNNAPRFLQEPVAYFSFGSANPDKSPHLRSYGNGVYGFEDLPATATQYSNNDFNDAVFALS</sequence>
<dbReference type="InterPro" id="IPR038081">
    <property type="entry name" value="CalX-like_sf"/>
</dbReference>
<reference evidence="5" key="1">
    <citation type="submission" date="2022-06" db="EMBL/GenBank/DDBJ databases">
        <title>Nostosin G and Spiroidesin B from the Cyanobacterium Dolichospermum sp. NIES-1697.</title>
        <authorList>
            <person name="Phan C.-S."/>
            <person name="Mehjabin J.J."/>
            <person name="Anas A.R.J."/>
            <person name="Hayasaka M."/>
            <person name="Onoki R."/>
            <person name="Wang J."/>
            <person name="Umezawa T."/>
            <person name="Washio K."/>
            <person name="Morikawa M."/>
            <person name="Okino T."/>
        </authorList>
    </citation>
    <scope>NUCLEOTIDE SEQUENCE</scope>
    <source>
        <strain evidence="5">NIES-1697</strain>
    </source>
</reference>
<dbReference type="SUPFAM" id="SSF69318">
    <property type="entry name" value="Integrin alpha N-terminal domain"/>
    <property type="match status" value="2"/>
</dbReference>
<dbReference type="SUPFAM" id="SSF141072">
    <property type="entry name" value="CalX-like"/>
    <property type="match status" value="2"/>
</dbReference>
<evidence type="ECO:0000256" key="2">
    <source>
        <dbReference type="ARBA" id="ARBA00022737"/>
    </source>
</evidence>
<evidence type="ECO:0000313" key="6">
    <source>
        <dbReference type="Proteomes" id="UP001057561"/>
    </source>
</evidence>
<dbReference type="InterPro" id="IPR028994">
    <property type="entry name" value="Integrin_alpha_N"/>
</dbReference>
<proteinExistence type="predicted"/>
<dbReference type="PROSITE" id="PS50268">
    <property type="entry name" value="CADHERIN_2"/>
    <property type="match status" value="3"/>
</dbReference>
<dbReference type="CDD" id="cd11304">
    <property type="entry name" value="Cadherin_repeat"/>
    <property type="match status" value="3"/>
</dbReference>
<keyword evidence="3" id="KW-0106">Calcium</keyword>
<keyword evidence="6" id="KW-1185">Reference proteome</keyword>
<evidence type="ECO:0000256" key="3">
    <source>
        <dbReference type="ARBA" id="ARBA00022837"/>
    </source>
</evidence>
<evidence type="ECO:0000256" key="1">
    <source>
        <dbReference type="ARBA" id="ARBA00022729"/>
    </source>
</evidence>
<dbReference type="Proteomes" id="UP001057561">
    <property type="component" value="Chromosome"/>
</dbReference>
<dbReference type="Pfam" id="PF00028">
    <property type="entry name" value="Cadherin"/>
    <property type="match status" value="3"/>
</dbReference>
<dbReference type="InterPro" id="IPR013517">
    <property type="entry name" value="FG-GAP"/>
</dbReference>
<dbReference type="SUPFAM" id="SSF49313">
    <property type="entry name" value="Cadherin-like"/>
    <property type="match status" value="3"/>
</dbReference>
<dbReference type="PANTHER" id="PTHR44103">
    <property type="entry name" value="PROPROTEIN CONVERTASE P"/>
    <property type="match status" value="1"/>
</dbReference>
<gene>
    <name evidence="5" type="ORF">NG743_22025</name>
</gene>
<dbReference type="RefSeq" id="WP_257120904.1">
    <property type="nucleotide sequence ID" value="NZ_CP099464.1"/>
</dbReference>
<dbReference type="Pfam" id="PF08309">
    <property type="entry name" value="LVIVD"/>
    <property type="match status" value="13"/>
</dbReference>
<dbReference type="InterPro" id="IPR015919">
    <property type="entry name" value="Cadherin-like_sf"/>
</dbReference>
<protein>
    <submittedName>
        <fullName evidence="5">FG-GAP-like repeat-containing protein</fullName>
    </submittedName>
</protein>